<evidence type="ECO:0000256" key="6">
    <source>
        <dbReference type="ARBA" id="ARBA00022840"/>
    </source>
</evidence>
<dbReference type="GO" id="GO:0005524">
    <property type="term" value="F:ATP binding"/>
    <property type="evidence" value="ECO:0007669"/>
    <property type="project" value="UniProtKB-KW"/>
</dbReference>
<feature type="binding site" evidence="9">
    <location>
        <position position="100"/>
    </location>
    <ligand>
        <name>alpha-D-glucose 1-phosphate</name>
        <dbReference type="ChEBI" id="CHEBI:58601"/>
    </ligand>
</feature>
<dbReference type="InterPro" id="IPR011831">
    <property type="entry name" value="ADP-Glc_PPase"/>
</dbReference>
<evidence type="ECO:0000259" key="10">
    <source>
        <dbReference type="Pfam" id="PF00483"/>
    </source>
</evidence>
<dbReference type="PROSITE" id="PS00809">
    <property type="entry name" value="ADP_GLC_PYROPHOSPH_2"/>
    <property type="match status" value="1"/>
</dbReference>
<keyword evidence="13" id="KW-1185">Reference proteome</keyword>
<dbReference type="NCBIfam" id="TIGR02091">
    <property type="entry name" value="glgC"/>
    <property type="match status" value="1"/>
</dbReference>
<dbReference type="SUPFAM" id="SSF53448">
    <property type="entry name" value="Nucleotide-diphospho-sugar transferases"/>
    <property type="match status" value="1"/>
</dbReference>
<dbReference type="InterPro" id="IPR011004">
    <property type="entry name" value="Trimer_LpxA-like_sf"/>
</dbReference>
<evidence type="ECO:0000313" key="13">
    <source>
        <dbReference type="Proteomes" id="UP000002730"/>
    </source>
</evidence>
<dbReference type="InterPro" id="IPR056818">
    <property type="entry name" value="GlmU/GlgC-like_hexapep"/>
</dbReference>
<dbReference type="AlphaFoldDB" id="D9SSS3"/>
<dbReference type="Proteomes" id="UP000002730">
    <property type="component" value="Chromosome"/>
</dbReference>
<dbReference type="RefSeq" id="WP_010075679.1">
    <property type="nucleotide sequence ID" value="NC_014393.1"/>
</dbReference>
<keyword evidence="2 9" id="KW-0321">Glycogen metabolism</keyword>
<keyword evidence="8 9" id="KW-0119">Carbohydrate metabolism</keyword>
<dbReference type="NCBIfam" id="NF003670">
    <property type="entry name" value="PRK05293.1"/>
    <property type="match status" value="1"/>
</dbReference>
<feature type="binding site" evidence="9">
    <location>
        <begin position="180"/>
        <end position="181"/>
    </location>
    <ligand>
        <name>alpha-D-glucose 1-phosphate</name>
        <dbReference type="ChEBI" id="CHEBI:58601"/>
    </ligand>
</feature>
<feature type="binding site" evidence="9">
    <location>
        <position position="165"/>
    </location>
    <ligand>
        <name>alpha-D-glucose 1-phosphate</name>
        <dbReference type="ChEBI" id="CHEBI:58601"/>
    </ligand>
</feature>
<dbReference type="InterPro" id="IPR023049">
    <property type="entry name" value="GlgC_bac"/>
</dbReference>
<dbReference type="EMBL" id="CP002160">
    <property type="protein sequence ID" value="ADL52585.1"/>
    <property type="molecule type" value="Genomic_DNA"/>
</dbReference>
<dbReference type="eggNOG" id="COG0448">
    <property type="taxonomic scope" value="Bacteria"/>
</dbReference>
<keyword evidence="3 9" id="KW-0808">Transferase</keyword>
<dbReference type="GO" id="GO:0008878">
    <property type="term" value="F:glucose-1-phosphate adenylyltransferase activity"/>
    <property type="evidence" value="ECO:0007669"/>
    <property type="project" value="UniProtKB-UniRule"/>
</dbReference>
<dbReference type="SUPFAM" id="SSF51161">
    <property type="entry name" value="Trimeric LpxA-like enzymes"/>
    <property type="match status" value="1"/>
</dbReference>
<reference evidence="12 13" key="1">
    <citation type="submission" date="2010-08" db="EMBL/GenBank/DDBJ databases">
        <title>Complete sequence of Clostridium cellulovorans 743B.</title>
        <authorList>
            <consortium name="US DOE Joint Genome Institute"/>
            <person name="Lucas S."/>
            <person name="Copeland A."/>
            <person name="Lapidus A."/>
            <person name="Cheng J.-F."/>
            <person name="Bruce D."/>
            <person name="Goodwin L."/>
            <person name="Pitluck S."/>
            <person name="Chertkov O."/>
            <person name="Detter J.C."/>
            <person name="Han C."/>
            <person name="Tapia R."/>
            <person name="Land M."/>
            <person name="Hauser L."/>
            <person name="Chang Y.-J."/>
            <person name="Jeffries C."/>
            <person name="Kyrpides N."/>
            <person name="Ivanova N."/>
            <person name="Mikhailova N."/>
            <person name="Hemme C.L."/>
            <person name="Woyke T."/>
        </authorList>
    </citation>
    <scope>NUCLEOTIDE SEQUENCE [LARGE SCALE GENOMIC DNA]</scope>
    <source>
        <strain evidence="13">ATCC 35296 / DSM 3052 / OCM 3 / 743B</strain>
    </source>
</reference>
<evidence type="ECO:0000313" key="12">
    <source>
        <dbReference type="EMBL" id="ADL52585.1"/>
    </source>
</evidence>
<dbReference type="PANTHER" id="PTHR43523:SF2">
    <property type="entry name" value="GLUCOSE-1-PHOSPHATE ADENYLYLTRANSFERASE"/>
    <property type="match status" value="1"/>
</dbReference>
<comment type="function">
    <text evidence="9">Involved in the biosynthesis of ADP-glucose, a building block required for the elongation reactions to produce glycogen. Catalyzes the reaction between ATP and alpha-D-glucose 1-phosphate (G1P) to produce pyrophosphate and ADP-Glc.</text>
</comment>
<dbReference type="KEGG" id="ccb:Clocel_2890"/>
<dbReference type="PROSITE" id="PS00808">
    <property type="entry name" value="ADP_GLC_PYROPHOSPH_1"/>
    <property type="match status" value="1"/>
</dbReference>
<dbReference type="InterPro" id="IPR005836">
    <property type="entry name" value="ADP_Glu_pyroP_CS"/>
</dbReference>
<sequence length="399" mass="44792">MKRKEIVAVILAGGKGTRLNSLTKKQAKPAVHFGGKYRIIDFPLSNCANSQINTVAVLTQYESVTLNKYIGIGSNWGLNNSNSGVTVLPPRETEEGRNWYRGTADAIYQNCDFIDECDPEYLLVLSGDHIYKMDYSKMLAHHKEKSADATIAVLEVPWEEASRFGIMNTDENGDIIEFDEKPANPKSNLASMGIYIFNWKTLKKALIEDVQDPNSKRDFGMNIIPKLLNENKKLVAYSFKGYWKDVGTVESLWQANMDLLDENCTLDLYERNWRIYSDNVEKAPQYISKDAEIRNSLINQGCRIYGTVENSIIFQGVHIGKNVVIHDSVIMPNVYIADGAYINKAIIDCDVKISEGVNINPDGKEVALISLNGNECDSDGFFHQVESASFKAMEVTINE</sequence>
<feature type="domain" description="Glucose-1-phosphate adenylyltransferase/Bifunctional protein GlmU-like C-terminal hexapeptide" evidence="11">
    <location>
        <begin position="290"/>
        <end position="362"/>
    </location>
</feature>
<dbReference type="Pfam" id="PF00483">
    <property type="entry name" value="NTP_transferase"/>
    <property type="match status" value="1"/>
</dbReference>
<feature type="binding site" evidence="9">
    <location>
        <position position="191"/>
    </location>
    <ligand>
        <name>alpha-D-glucose 1-phosphate</name>
        <dbReference type="ChEBI" id="CHEBI:58601"/>
    </ligand>
</feature>
<dbReference type="Pfam" id="PF24894">
    <property type="entry name" value="Hexapep_GlmU"/>
    <property type="match status" value="1"/>
</dbReference>
<evidence type="ECO:0000256" key="2">
    <source>
        <dbReference type="ARBA" id="ARBA00022600"/>
    </source>
</evidence>
<dbReference type="InterPro" id="IPR029044">
    <property type="entry name" value="Nucleotide-diphossugar_trans"/>
</dbReference>
<dbReference type="STRING" id="573061.Clocel_2890"/>
<protein>
    <recommendedName>
        <fullName evidence="9">Glucose-1-phosphate adenylyltransferase</fullName>
        <ecNumber evidence="9">2.7.7.27</ecNumber>
    </recommendedName>
    <alternativeName>
        <fullName evidence="9">ADP-glucose pyrophosphorylase</fullName>
        <shortName evidence="9">ADPGlc PPase</shortName>
    </alternativeName>
    <alternativeName>
        <fullName evidence="9">ADP-glucose synthase</fullName>
    </alternativeName>
</protein>
<dbReference type="InterPro" id="IPR011832">
    <property type="entry name" value="GlgDAde_trans"/>
</dbReference>
<dbReference type="HOGENOM" id="CLU_029499_14_0_9"/>
<dbReference type="HAMAP" id="MF_00624">
    <property type="entry name" value="GlgC"/>
    <property type="match status" value="1"/>
</dbReference>
<dbReference type="UniPathway" id="UPA00164"/>
<dbReference type="OrthoDB" id="9801810at2"/>
<keyword evidence="4 9" id="KW-0548">Nucleotidyltransferase</keyword>
<comment type="catalytic activity">
    <reaction evidence="9">
        <text>alpha-D-glucose 1-phosphate + ATP + H(+) = ADP-alpha-D-glucose + diphosphate</text>
        <dbReference type="Rhea" id="RHEA:12120"/>
        <dbReference type="ChEBI" id="CHEBI:15378"/>
        <dbReference type="ChEBI" id="CHEBI:30616"/>
        <dbReference type="ChEBI" id="CHEBI:33019"/>
        <dbReference type="ChEBI" id="CHEBI:57498"/>
        <dbReference type="ChEBI" id="CHEBI:58601"/>
        <dbReference type="EC" id="2.7.7.27"/>
    </reaction>
</comment>
<evidence type="ECO:0000256" key="4">
    <source>
        <dbReference type="ARBA" id="ARBA00022695"/>
    </source>
</evidence>
<dbReference type="PANTHER" id="PTHR43523">
    <property type="entry name" value="GLUCOSE-1-PHOSPHATE ADENYLYLTRANSFERASE-RELATED"/>
    <property type="match status" value="1"/>
</dbReference>
<feature type="domain" description="Nucleotidyl transferase" evidence="10">
    <location>
        <begin position="8"/>
        <end position="261"/>
    </location>
</feature>
<dbReference type="CDD" id="cd04651">
    <property type="entry name" value="LbH_G1P_AT_C"/>
    <property type="match status" value="1"/>
</dbReference>
<dbReference type="EC" id="2.7.7.27" evidence="9"/>
<accession>D9SSS3</accession>
<keyword evidence="7 9" id="KW-0320">Glycogen biosynthesis</keyword>
<dbReference type="Gene3D" id="3.90.550.10">
    <property type="entry name" value="Spore Coat Polysaccharide Biosynthesis Protein SpsA, Chain A"/>
    <property type="match status" value="1"/>
</dbReference>
<keyword evidence="6 9" id="KW-0067">ATP-binding</keyword>
<dbReference type="InterPro" id="IPR005835">
    <property type="entry name" value="NTP_transferase_dom"/>
</dbReference>
<dbReference type="PROSITE" id="PS00810">
    <property type="entry name" value="ADP_GLC_PYROPHOSPH_3"/>
    <property type="match status" value="1"/>
</dbReference>
<gene>
    <name evidence="9" type="primary">glgC</name>
    <name evidence="12" type="ordered locus">Clocel_2890</name>
</gene>
<comment type="pathway">
    <text evidence="9">Glycan biosynthesis; glycogen biosynthesis.</text>
</comment>
<evidence type="ECO:0000256" key="8">
    <source>
        <dbReference type="ARBA" id="ARBA00023277"/>
    </source>
</evidence>
<dbReference type="NCBIfam" id="TIGR02092">
    <property type="entry name" value="glgD"/>
    <property type="match status" value="1"/>
</dbReference>
<keyword evidence="5 9" id="KW-0547">Nucleotide-binding</keyword>
<comment type="similarity">
    <text evidence="1 9">Belongs to the bacterial/plant glucose-1-phosphate adenylyltransferase family.</text>
</comment>
<dbReference type="Gene3D" id="2.160.10.10">
    <property type="entry name" value="Hexapeptide repeat proteins"/>
    <property type="match status" value="1"/>
</dbReference>
<proteinExistence type="inferred from homology"/>
<evidence type="ECO:0000256" key="7">
    <source>
        <dbReference type="ARBA" id="ARBA00023056"/>
    </source>
</evidence>
<evidence type="ECO:0000259" key="11">
    <source>
        <dbReference type="Pfam" id="PF24894"/>
    </source>
</evidence>
<evidence type="ECO:0000256" key="5">
    <source>
        <dbReference type="ARBA" id="ARBA00022741"/>
    </source>
</evidence>
<evidence type="ECO:0000256" key="3">
    <source>
        <dbReference type="ARBA" id="ARBA00022679"/>
    </source>
</evidence>
<feature type="site" description="Could play a key role in the communication between the regulatory and the substrate sites" evidence="9">
    <location>
        <position position="99"/>
    </location>
</feature>
<evidence type="ECO:0000256" key="9">
    <source>
        <dbReference type="HAMAP-Rule" id="MF_00624"/>
    </source>
</evidence>
<feature type="site" description="Could play a key role in the communication between the regulatory and the substrate sites" evidence="9">
    <location>
        <position position="60"/>
    </location>
</feature>
<dbReference type="CDD" id="cd02508">
    <property type="entry name" value="ADP_Glucose_PP"/>
    <property type="match status" value="1"/>
</dbReference>
<evidence type="ECO:0000256" key="1">
    <source>
        <dbReference type="ARBA" id="ARBA00010443"/>
    </source>
</evidence>
<dbReference type="GO" id="GO:0005978">
    <property type="term" value="P:glycogen biosynthetic process"/>
    <property type="evidence" value="ECO:0007669"/>
    <property type="project" value="UniProtKB-UniRule"/>
</dbReference>
<name>D9SSS3_CLOC7</name>
<comment type="subunit">
    <text evidence="9">Homotetramer.</text>
</comment>
<organism evidence="12 13">
    <name type="scientific">Clostridium cellulovorans (strain ATCC 35296 / DSM 3052 / OCM 3 / 743B)</name>
    <dbReference type="NCBI Taxonomy" id="573061"/>
    <lineage>
        <taxon>Bacteria</taxon>
        <taxon>Bacillati</taxon>
        <taxon>Bacillota</taxon>
        <taxon>Clostridia</taxon>
        <taxon>Eubacteriales</taxon>
        <taxon>Clostridiaceae</taxon>
        <taxon>Clostridium</taxon>
    </lineage>
</organism>